<protein>
    <submittedName>
        <fullName evidence="1">Uncharacterized protein</fullName>
    </submittedName>
</protein>
<proteinExistence type="predicted"/>
<sequence length="675" mass="74878">MDLLGAIFIQLMVLLELPALVMTLAMASNSEGNSLFSLKRSLVDHNNALSSWEDDHVSPCEWLFVECDNQQHVTQVNLGEQGLSGTLPHEISNLPYLSILKLQNNSISGSIPIELGNLQQLASLDLSNNNFSGEIPRNLGNLSNILTMLLNNNSFQGGIPTTLTHLPHLQLLDLSYNNLSGSIPSFHTKLKSRALYMTGTNYYIHLALFIVEVYFSFRINICEVLWHPHRITHPSLFSVEGFHLPWAYKYDISGVDGNPNLCGTKISCLAAPPPFTISRQGPSGRLIAALMTAAVSFVLICPIIGFLSWKHCHRHHKETFFDVVAEDDSEVAFGQLKKYSFRELQVATDNFSDKNVLGQGSFGKVFKGVLINGSVVAVKRLKAGQNCVGGEHAFQTEVEMISLAIHRNLLRLKGFCATPSERILVYPYMKNGCLASYIHNDADLRKQAITWPIRKRIALGAAQGLHYLHDHCNPKIIHRDVKAANVLLDDNFEAVVGDFGFAKLLDNGTSPVTTTICGTPGHIAPEYLSTGKSSEKADVFGYGVMLLELMTGRRAFDLELLSEEVIFLDWVKNLQNEKRLKEIVDSSLGNDYNSKEAEELIEVALLCAQASPMHRPKMAEVVGMLERTGIAEGWEEWQKVEAARRQEMELGPHRISKGLKGYGTSLEAIELTIGR</sequence>
<gene>
    <name evidence="1" type="ORF">O6H91_07G021200</name>
</gene>
<evidence type="ECO:0000313" key="1">
    <source>
        <dbReference type="EMBL" id="KAJ7548653.1"/>
    </source>
</evidence>
<comment type="caution">
    <text evidence="1">The sequence shown here is derived from an EMBL/GenBank/DDBJ whole genome shotgun (WGS) entry which is preliminary data.</text>
</comment>
<name>A0ACC2D317_DIPCM</name>
<reference evidence="2" key="1">
    <citation type="journal article" date="2024" name="Proc. Natl. Acad. Sci. U.S.A.">
        <title>Extraordinary preservation of gene collinearity over three hundred million years revealed in homosporous lycophytes.</title>
        <authorList>
            <person name="Li C."/>
            <person name="Wickell D."/>
            <person name="Kuo L.Y."/>
            <person name="Chen X."/>
            <person name="Nie B."/>
            <person name="Liao X."/>
            <person name="Peng D."/>
            <person name="Ji J."/>
            <person name="Jenkins J."/>
            <person name="Williams M."/>
            <person name="Shu S."/>
            <person name="Plott C."/>
            <person name="Barry K."/>
            <person name="Rajasekar S."/>
            <person name="Grimwood J."/>
            <person name="Han X."/>
            <person name="Sun S."/>
            <person name="Hou Z."/>
            <person name="He W."/>
            <person name="Dai G."/>
            <person name="Sun C."/>
            <person name="Schmutz J."/>
            <person name="Leebens-Mack J.H."/>
            <person name="Li F.W."/>
            <person name="Wang L."/>
        </authorList>
    </citation>
    <scope>NUCLEOTIDE SEQUENCE [LARGE SCALE GENOMIC DNA]</scope>
    <source>
        <strain evidence="2">cv. PW_Plant_1</strain>
    </source>
</reference>
<evidence type="ECO:0000313" key="2">
    <source>
        <dbReference type="Proteomes" id="UP001162992"/>
    </source>
</evidence>
<accession>A0ACC2D317</accession>
<keyword evidence="2" id="KW-1185">Reference proteome</keyword>
<organism evidence="1 2">
    <name type="scientific">Diphasiastrum complanatum</name>
    <name type="common">Issler's clubmoss</name>
    <name type="synonym">Lycopodium complanatum</name>
    <dbReference type="NCBI Taxonomy" id="34168"/>
    <lineage>
        <taxon>Eukaryota</taxon>
        <taxon>Viridiplantae</taxon>
        <taxon>Streptophyta</taxon>
        <taxon>Embryophyta</taxon>
        <taxon>Tracheophyta</taxon>
        <taxon>Lycopodiopsida</taxon>
        <taxon>Lycopodiales</taxon>
        <taxon>Lycopodiaceae</taxon>
        <taxon>Lycopodioideae</taxon>
        <taxon>Diphasiastrum</taxon>
    </lineage>
</organism>
<dbReference type="Proteomes" id="UP001162992">
    <property type="component" value="Chromosome 7"/>
</dbReference>
<dbReference type="EMBL" id="CM055098">
    <property type="protein sequence ID" value="KAJ7548653.1"/>
    <property type="molecule type" value="Genomic_DNA"/>
</dbReference>